<keyword evidence="1" id="KW-0812">Transmembrane</keyword>
<feature type="transmembrane region" description="Helical" evidence="1">
    <location>
        <begin position="340"/>
        <end position="359"/>
    </location>
</feature>
<reference evidence="2 3" key="1">
    <citation type="submission" date="2016-10" db="EMBL/GenBank/DDBJ databases">
        <authorList>
            <person name="de Groot N.N."/>
        </authorList>
    </citation>
    <scope>NUCLEOTIDE SEQUENCE [LARGE SCALE GENOMIC DNA]</scope>
    <source>
        <strain evidence="2 3">CGMCC 1.9167</strain>
    </source>
</reference>
<evidence type="ECO:0000313" key="3">
    <source>
        <dbReference type="Proteomes" id="UP000198644"/>
    </source>
</evidence>
<feature type="transmembrane region" description="Helical" evidence="1">
    <location>
        <begin position="497"/>
        <end position="518"/>
    </location>
</feature>
<keyword evidence="1" id="KW-1133">Transmembrane helix</keyword>
<evidence type="ECO:0000313" key="2">
    <source>
        <dbReference type="EMBL" id="SFR73963.1"/>
    </source>
</evidence>
<proteinExistence type="predicted"/>
<protein>
    <submittedName>
        <fullName evidence="2">Uncharacterized protein</fullName>
    </submittedName>
</protein>
<sequence length="555" mass="61484">MEFLIVAIGIFFVAVHALERFNKRQNIRCTTTAFRYYGAAGVYVAAYQAVFLGLIFAPELLKFFPEVLGSFSLSPDEVAAFSFSNQQSDLYRVGTLTICAVAVCKVLSTIPGVSNVDRGAIKVLHRLALIPFEALRFSRELQSLPLQVSEQESQEANKVLAGHGVSETDLRQMEGSPLLSSWIKGYVCLQRIERWRLDHQFAGFFHEREGQYQRLTNAFERLTKLGVGIYNLNNRLDGNMKVEEIREASRRMEDSFQSGLDDFIAECCDFVSQAILSCCYTNGDRLQRIREFGFAYSGRFAAPGFSHDKIVATFLVLLVGMLTIFLGLQSDEMRAHRALLLPVMITLSYVIAMLVALYCRTYFTLCRATADRPLPFSGYLLAALIATGLSAVLQVAFLASFFISDSSLIAALQQSWARFVSGAWVYRIMTFAATMLFAYLLDARLFTRFRPALRGLANGAVLAAGLAFAALLVYAIGKELGRVDRVWTLFDVVLPQWLLQVFIAMTCGTIMGFVVPFLEGGEGARSRPGSDPGLMEAEPEGAAVVHLNSRGRSAG</sequence>
<feature type="transmembrane region" description="Helical" evidence="1">
    <location>
        <begin position="310"/>
        <end position="328"/>
    </location>
</feature>
<feature type="transmembrane region" description="Helical" evidence="1">
    <location>
        <begin position="423"/>
        <end position="441"/>
    </location>
</feature>
<feature type="transmembrane region" description="Helical" evidence="1">
    <location>
        <begin position="33"/>
        <end position="57"/>
    </location>
</feature>
<organism evidence="2 3">
    <name type="scientific">Marinobacter daqiaonensis</name>
    <dbReference type="NCBI Taxonomy" id="650891"/>
    <lineage>
        <taxon>Bacteria</taxon>
        <taxon>Pseudomonadati</taxon>
        <taxon>Pseudomonadota</taxon>
        <taxon>Gammaproteobacteria</taxon>
        <taxon>Pseudomonadales</taxon>
        <taxon>Marinobacteraceae</taxon>
        <taxon>Marinobacter</taxon>
    </lineage>
</organism>
<feature type="transmembrane region" description="Helical" evidence="1">
    <location>
        <begin position="453"/>
        <end position="477"/>
    </location>
</feature>
<dbReference type="EMBL" id="FOYW01000002">
    <property type="protein sequence ID" value="SFR73963.1"/>
    <property type="molecule type" value="Genomic_DNA"/>
</dbReference>
<evidence type="ECO:0000256" key="1">
    <source>
        <dbReference type="SAM" id="Phobius"/>
    </source>
</evidence>
<accession>A0A1I6J4Q1</accession>
<name>A0A1I6J4Q1_9GAMM</name>
<gene>
    <name evidence="2" type="ORF">SAMN05216203_2652</name>
</gene>
<keyword evidence="3" id="KW-1185">Reference proteome</keyword>
<dbReference type="AlphaFoldDB" id="A0A1I6J4Q1"/>
<dbReference type="RefSeq" id="WP_092013943.1">
    <property type="nucleotide sequence ID" value="NZ_FOYW01000002.1"/>
</dbReference>
<feature type="transmembrane region" description="Helical" evidence="1">
    <location>
        <begin position="379"/>
        <end position="403"/>
    </location>
</feature>
<dbReference type="Proteomes" id="UP000198644">
    <property type="component" value="Unassembled WGS sequence"/>
</dbReference>
<keyword evidence="1" id="KW-0472">Membrane</keyword>